<keyword evidence="5" id="KW-1185">Reference proteome</keyword>
<name>A0A1T5CPL4_9FLAO</name>
<proteinExistence type="predicted"/>
<keyword evidence="1" id="KW-0547">Nucleotide-binding</keyword>
<keyword evidence="2" id="KW-0067">ATP-binding</keyword>
<evidence type="ECO:0000313" key="5">
    <source>
        <dbReference type="Proteomes" id="UP000190339"/>
    </source>
</evidence>
<dbReference type="InterPro" id="IPR020845">
    <property type="entry name" value="AMP-binding_CS"/>
</dbReference>
<evidence type="ECO:0000313" key="4">
    <source>
        <dbReference type="EMBL" id="SKB61402.1"/>
    </source>
</evidence>
<dbReference type="CDD" id="cd05907">
    <property type="entry name" value="VL_LC_FACS_like"/>
    <property type="match status" value="1"/>
</dbReference>
<dbReference type="GO" id="GO:0016020">
    <property type="term" value="C:membrane"/>
    <property type="evidence" value="ECO:0007669"/>
    <property type="project" value="TreeGrafter"/>
</dbReference>
<dbReference type="PRINTS" id="PR00154">
    <property type="entry name" value="AMPBINDING"/>
</dbReference>
<dbReference type="InterPro" id="IPR000873">
    <property type="entry name" value="AMP-dep_synth/lig_dom"/>
</dbReference>
<dbReference type="GO" id="GO:0004467">
    <property type="term" value="F:long-chain fatty acid-CoA ligase activity"/>
    <property type="evidence" value="ECO:0007669"/>
    <property type="project" value="TreeGrafter"/>
</dbReference>
<organism evidence="4 5">
    <name type="scientific">Maribacter arcticus</name>
    <dbReference type="NCBI Taxonomy" id="561365"/>
    <lineage>
        <taxon>Bacteria</taxon>
        <taxon>Pseudomonadati</taxon>
        <taxon>Bacteroidota</taxon>
        <taxon>Flavobacteriia</taxon>
        <taxon>Flavobacteriales</taxon>
        <taxon>Flavobacteriaceae</taxon>
        <taxon>Maribacter</taxon>
    </lineage>
</organism>
<dbReference type="PANTHER" id="PTHR43272:SF33">
    <property type="entry name" value="AMP-BINDING DOMAIN-CONTAINING PROTEIN-RELATED"/>
    <property type="match status" value="1"/>
</dbReference>
<evidence type="ECO:0000256" key="2">
    <source>
        <dbReference type="ARBA" id="ARBA00022840"/>
    </source>
</evidence>
<dbReference type="InterPro" id="IPR020459">
    <property type="entry name" value="AMP-binding"/>
</dbReference>
<protein>
    <submittedName>
        <fullName evidence="4">Long-chain acyl-CoA synthetase</fullName>
    </submittedName>
</protein>
<sequence length="607" mass="68080">MTRLFDLIDYQLKNNPLEASISGRNKDGKWESYSTQKLKDTAEKAAAGLLKLGLVPGDKIAIVAYKNRPEWIIMDYAVQMAGMISIPLYPTISVSEYEYILNEAEVKAAFCGGLDLYDKLSETQKAVATLKHIYTFDGLNGNPFWETIFDTKGISSLESIQSNIKGDDLVTIIYTSGTTGKPKGVMLSHANIMHVVTATSRLLVVKPEEKVLSFLPLCHVYERAVSFCYCYKGVSIFLCGTDNLSGPNGDLVAVRPVAFTTVPRLLEKIYEAIYNKGLALKGAKRKLFFWALDLTDDYKLDQQLSFTASLKWKLADTLIFSKWRAALGGNVKQIITGAAPCPVKILRVFCAAGIPIREAYGLTETSPTLTGNTLDPNGAMIGTVGYAIDGVELYIDKTSGEYKEDEGEILAHGPNVMLGYYKKPEINEQVFQTINGKKWFRTGDIGKLIKGPDGREFLKITDRKKELLKTSGGKYVAPAPIENRIKEDFLIEQMMVIGDKQKFVSALIIPSEVALKNWCLHKKMEWTTLEEMIRNEKVIRKYQKVIDSYNPEFGHIEQIKKFKLIATPWLPIHEDGSLAELTPTLKLKRRVIREKYSEEIAAIYKEL</sequence>
<dbReference type="PROSITE" id="PS00455">
    <property type="entry name" value="AMP_BINDING"/>
    <property type="match status" value="1"/>
</dbReference>
<feature type="domain" description="AMP-dependent synthetase/ligase" evidence="3">
    <location>
        <begin position="28"/>
        <end position="421"/>
    </location>
</feature>
<evidence type="ECO:0000259" key="3">
    <source>
        <dbReference type="Pfam" id="PF00501"/>
    </source>
</evidence>
<dbReference type="Pfam" id="PF23562">
    <property type="entry name" value="AMP-binding_C_3"/>
    <property type="match status" value="1"/>
</dbReference>
<reference evidence="5" key="1">
    <citation type="submission" date="2017-02" db="EMBL/GenBank/DDBJ databases">
        <authorList>
            <person name="Varghese N."/>
            <person name="Submissions S."/>
        </authorList>
    </citation>
    <scope>NUCLEOTIDE SEQUENCE [LARGE SCALE GENOMIC DNA]</scope>
    <source>
        <strain evidence="5">DSM 23546</strain>
    </source>
</reference>
<dbReference type="GO" id="GO:0005524">
    <property type="term" value="F:ATP binding"/>
    <property type="evidence" value="ECO:0007669"/>
    <property type="project" value="UniProtKB-KW"/>
</dbReference>
<evidence type="ECO:0000256" key="1">
    <source>
        <dbReference type="ARBA" id="ARBA00022741"/>
    </source>
</evidence>
<dbReference type="Pfam" id="PF00501">
    <property type="entry name" value="AMP-binding"/>
    <property type="match status" value="1"/>
</dbReference>
<dbReference type="SUPFAM" id="SSF56801">
    <property type="entry name" value="Acetyl-CoA synthetase-like"/>
    <property type="match status" value="1"/>
</dbReference>
<dbReference type="Gene3D" id="3.40.50.12780">
    <property type="entry name" value="N-terminal domain of ligase-like"/>
    <property type="match status" value="1"/>
</dbReference>
<dbReference type="STRING" id="561365.SAMN05660866_02366"/>
<dbReference type="RefSeq" id="WP_079512819.1">
    <property type="nucleotide sequence ID" value="NZ_FUYL01000007.1"/>
</dbReference>
<accession>A0A1T5CPL4</accession>
<dbReference type="AlphaFoldDB" id="A0A1T5CPL4"/>
<dbReference type="PANTHER" id="PTHR43272">
    <property type="entry name" value="LONG-CHAIN-FATTY-ACID--COA LIGASE"/>
    <property type="match status" value="1"/>
</dbReference>
<gene>
    <name evidence="4" type="ORF">SAMN05660866_02366</name>
</gene>
<dbReference type="OrthoDB" id="9803968at2"/>
<dbReference type="InterPro" id="IPR042099">
    <property type="entry name" value="ANL_N_sf"/>
</dbReference>
<dbReference type="EMBL" id="FUYL01000007">
    <property type="protein sequence ID" value="SKB61402.1"/>
    <property type="molecule type" value="Genomic_DNA"/>
</dbReference>
<dbReference type="Proteomes" id="UP000190339">
    <property type="component" value="Unassembled WGS sequence"/>
</dbReference>